<dbReference type="Pfam" id="PF00106">
    <property type="entry name" value="adh_short"/>
    <property type="match status" value="1"/>
</dbReference>
<dbReference type="InterPro" id="IPR050259">
    <property type="entry name" value="SDR"/>
</dbReference>
<sequence length="275" mass="29776">MEKRLSQKVAWVTGSSRGIGRIIADHLASLGADVIIHGTTPTSTRQLNEANSLSAVAEEISEKHKVQVKAVHGDLTKQEVVMDIVSEIRTHFGRIDILINNAGGDIGSKGVTAENAGKPLVNDALEISLHDVKTIIDRNLMTCILCCREVAPEMVKRKEGWIVTIGSIAGLSGSFADVSYRVSKAAVHQYMRCLASQLRSDGVYANVIAPGEIITPRFEASRPTDEDRKKVTGDLSRYGWPIEVAKAVEFFVTSDSSYISGQLLRVDGGSQTFPA</sequence>
<evidence type="ECO:0000313" key="4">
    <source>
        <dbReference type="Proteomes" id="UP000316199"/>
    </source>
</evidence>
<evidence type="ECO:0000256" key="1">
    <source>
        <dbReference type="ARBA" id="ARBA00006484"/>
    </source>
</evidence>
<comment type="caution">
    <text evidence="3">The sequence shown here is derived from an EMBL/GenBank/DDBJ whole genome shotgun (WGS) entry which is preliminary data.</text>
</comment>
<dbReference type="SUPFAM" id="SSF51735">
    <property type="entry name" value="NAD(P)-binding Rossmann-fold domains"/>
    <property type="match status" value="1"/>
</dbReference>
<dbReference type="Gene3D" id="3.40.50.720">
    <property type="entry name" value="NAD(P)-binding Rossmann-like Domain"/>
    <property type="match status" value="1"/>
</dbReference>
<gene>
    <name evidence="3" type="ORF">EVA68_07205</name>
</gene>
<comment type="similarity">
    <text evidence="1 2">Belongs to the short-chain dehydrogenases/reductases (SDR) family.</text>
</comment>
<protein>
    <submittedName>
        <fullName evidence="3">SDR family NAD(P)-dependent oxidoreductase</fullName>
    </submittedName>
</protein>
<dbReference type="PANTHER" id="PTHR42879:SF2">
    <property type="entry name" value="3-OXOACYL-[ACYL-CARRIER-PROTEIN] REDUCTASE FABG"/>
    <property type="match status" value="1"/>
</dbReference>
<reference evidence="3 4" key="1">
    <citation type="submission" date="2019-02" db="EMBL/GenBank/DDBJ databases">
        <title>Prokaryotic population dynamics and viral predation in marine succession experiment using metagenomics: the confinement effect.</title>
        <authorList>
            <person name="Haro-Moreno J.M."/>
            <person name="Rodriguez-Valera F."/>
            <person name="Lopez-Perez M."/>
        </authorList>
    </citation>
    <scope>NUCLEOTIDE SEQUENCE [LARGE SCALE GENOMIC DNA]</scope>
    <source>
        <strain evidence="3">MED-G157</strain>
    </source>
</reference>
<dbReference type="PRINTS" id="PR00081">
    <property type="entry name" value="GDHRDH"/>
</dbReference>
<dbReference type="AlphaFoldDB" id="A0A520RYV9"/>
<dbReference type="PANTHER" id="PTHR42879">
    <property type="entry name" value="3-OXOACYL-(ACYL-CARRIER-PROTEIN) REDUCTASE"/>
    <property type="match status" value="1"/>
</dbReference>
<accession>A0A520RYV9</accession>
<dbReference type="CDD" id="cd05233">
    <property type="entry name" value="SDR_c"/>
    <property type="match status" value="1"/>
</dbReference>
<dbReference type="Proteomes" id="UP000316199">
    <property type="component" value="Unassembled WGS sequence"/>
</dbReference>
<dbReference type="PRINTS" id="PR00080">
    <property type="entry name" value="SDRFAMILY"/>
</dbReference>
<evidence type="ECO:0000256" key="2">
    <source>
        <dbReference type="RuleBase" id="RU000363"/>
    </source>
</evidence>
<organism evidence="3 4">
    <name type="scientific">OM182 bacterium</name>
    <dbReference type="NCBI Taxonomy" id="2510334"/>
    <lineage>
        <taxon>Bacteria</taxon>
        <taxon>Pseudomonadati</taxon>
        <taxon>Pseudomonadota</taxon>
        <taxon>Gammaproteobacteria</taxon>
        <taxon>OMG group</taxon>
        <taxon>OM182 clade</taxon>
    </lineage>
</organism>
<dbReference type="FunFam" id="3.40.50.720:FF:000084">
    <property type="entry name" value="Short-chain dehydrogenase reductase"/>
    <property type="match status" value="1"/>
</dbReference>
<dbReference type="InterPro" id="IPR036291">
    <property type="entry name" value="NAD(P)-bd_dom_sf"/>
</dbReference>
<evidence type="ECO:0000313" key="3">
    <source>
        <dbReference type="EMBL" id="RZO75334.1"/>
    </source>
</evidence>
<dbReference type="EMBL" id="SHAG01000038">
    <property type="protein sequence ID" value="RZO75334.1"/>
    <property type="molecule type" value="Genomic_DNA"/>
</dbReference>
<proteinExistence type="inferred from homology"/>
<dbReference type="InterPro" id="IPR002347">
    <property type="entry name" value="SDR_fam"/>
</dbReference>
<name>A0A520RYV9_9GAMM</name>